<accession>A0A4R9AQQ5</accession>
<protein>
    <submittedName>
        <fullName evidence="1">Uncharacterized protein</fullName>
    </submittedName>
</protein>
<dbReference type="AlphaFoldDB" id="A0A4R9AQQ5"/>
<reference evidence="1 2" key="1">
    <citation type="submission" date="2019-03" db="EMBL/GenBank/DDBJ databases">
        <title>Genomics of glacier-inhabiting Cryobacterium strains.</title>
        <authorList>
            <person name="Liu Q."/>
            <person name="Xin Y.-H."/>
        </authorList>
    </citation>
    <scope>NUCLEOTIDE SEQUENCE [LARGE SCALE GENOMIC DNA]</scope>
    <source>
        <strain evidence="1 2">Sr36</strain>
    </source>
</reference>
<evidence type="ECO:0000313" key="1">
    <source>
        <dbReference type="EMBL" id="TFD67974.1"/>
    </source>
</evidence>
<gene>
    <name evidence="1" type="ORF">E3T47_05115</name>
</gene>
<proteinExistence type="predicted"/>
<dbReference type="EMBL" id="SOHK01000007">
    <property type="protein sequence ID" value="TFD67974.1"/>
    <property type="molecule type" value="Genomic_DNA"/>
</dbReference>
<dbReference type="Proteomes" id="UP000298154">
    <property type="component" value="Unassembled WGS sequence"/>
</dbReference>
<comment type="caution">
    <text evidence="1">The sequence shown here is derived from an EMBL/GenBank/DDBJ whole genome shotgun (WGS) entry which is preliminary data.</text>
</comment>
<name>A0A4R9AQQ5_9MICO</name>
<keyword evidence="2" id="KW-1185">Reference proteome</keyword>
<dbReference type="RefSeq" id="WP_134554849.1">
    <property type="nucleotide sequence ID" value="NZ_SOHK01000007.1"/>
</dbReference>
<sequence>MSTSIPTRIVSPREITSAEARLAMKRSFELNPTRTTYLFSSPLPSVTNPIEFRRIRTTPTAA</sequence>
<evidence type="ECO:0000313" key="2">
    <source>
        <dbReference type="Proteomes" id="UP000298154"/>
    </source>
</evidence>
<organism evidence="1 2">
    <name type="scientific">Cryobacterium ruanii</name>
    <dbReference type="NCBI Taxonomy" id="1259197"/>
    <lineage>
        <taxon>Bacteria</taxon>
        <taxon>Bacillati</taxon>
        <taxon>Actinomycetota</taxon>
        <taxon>Actinomycetes</taxon>
        <taxon>Micrococcales</taxon>
        <taxon>Microbacteriaceae</taxon>
        <taxon>Cryobacterium</taxon>
    </lineage>
</organism>